<accession>A0ABU1ADV4</accession>
<organism evidence="1 2">
    <name type="scientific">Thalassobacterium sedimentorum</name>
    <dbReference type="NCBI Taxonomy" id="3041258"/>
    <lineage>
        <taxon>Bacteria</taxon>
        <taxon>Pseudomonadati</taxon>
        <taxon>Verrucomicrobiota</taxon>
        <taxon>Opitutia</taxon>
        <taxon>Puniceicoccales</taxon>
        <taxon>Coraliomargaritaceae</taxon>
        <taxon>Thalassobacterium</taxon>
    </lineage>
</organism>
<dbReference type="Proteomes" id="UP001243717">
    <property type="component" value="Unassembled WGS sequence"/>
</dbReference>
<proteinExistence type="predicted"/>
<evidence type="ECO:0000313" key="1">
    <source>
        <dbReference type="EMBL" id="MDQ8192911.1"/>
    </source>
</evidence>
<dbReference type="PANTHER" id="PTHR44103:SF1">
    <property type="entry name" value="PROPROTEIN CONVERTASE P"/>
    <property type="match status" value="1"/>
</dbReference>
<evidence type="ECO:0000313" key="2">
    <source>
        <dbReference type="Proteomes" id="UP001243717"/>
    </source>
</evidence>
<sequence length="842" mass="93759">MLYTPVAKDGKNNFWSLPADYPIYDVGVQFDGLKGSRYIPITRNDGIYDLIRPSDWMYLSQSGTPESPQFQDSYKIEFDGPVPKGKEWIADVDGDSIPDLLIGAKEPAESQFQMYPNHEEYGHPWSGILNPNLGMLPDSDIQNFRGYDIAGNWLGSPITRYLWWAKGRFEDSRLTFGQFSKVRYGSTDYELQWRSYGFDLHPVVIELQDGPIIVLFTDNDKAMGMPIKEIKNGYLHVGKARPLLKDAATLKSAVHPNVIGIADLNSDGQDDIVIGSGANGRLTVLSGGEIGEFVELGNIFHTGGEVSADTLAVPARQDWNQDGYPDLIIGDGSGVLSLRLGTTDSTIYDNYVNFKTASGYIRHRPVDGNLQGDNETAWSYTQPEVFDWDGDGNLDIITNDNEAKLFYYQGTGTSNLVKERQRLMLGNKPLPTAWRTRPAVIDGKYGIAGDTRNTLLMIQWNSDFGIAIPDAPGSLNFERIIPLKDITGETINLSGPGGNSGRIKLSVADWDQDGDWDIVFSSQKSLQKFFRLNGNESPTAAAFWMSNEGTNEAPVFNLPQMITFADGTPIAINKHNFNVYPTDLNEDGALDIIFGDDEGFLFYLYRKDLAWNEDVTAEKELRISLNKAKKNTGNFKSGDTIASDDWSNNRSNDPFWAVNSWLHTQDNIFRTTNGKMQLRGNPPRVSETKRYLATPIDFNPEAPIKLHYATTFRRIDSRNAGGNEFLEIINLRSSINGRPLAAVGFNSSEELEIKSLGEKHTVSNAKIRLNKEYTIDVELALKPSGTKDVISVVVSENNGLERNELPRGRLETEIHGVADLLEIEIGKNAGRLELGPFTLRAK</sequence>
<dbReference type="Gene3D" id="2.130.10.130">
    <property type="entry name" value="Integrin alpha, N-terminal"/>
    <property type="match status" value="1"/>
</dbReference>
<dbReference type="SUPFAM" id="SSF69318">
    <property type="entry name" value="Integrin alpha N-terminal domain"/>
    <property type="match status" value="2"/>
</dbReference>
<gene>
    <name evidence="1" type="ORF">QEH59_00640</name>
</gene>
<keyword evidence="2" id="KW-1185">Reference proteome</keyword>
<comment type="caution">
    <text evidence="1">The sequence shown here is derived from an EMBL/GenBank/DDBJ whole genome shotgun (WGS) entry which is preliminary data.</text>
</comment>
<name>A0ABU1ADV4_9BACT</name>
<dbReference type="PANTHER" id="PTHR44103">
    <property type="entry name" value="PROPROTEIN CONVERTASE P"/>
    <property type="match status" value="1"/>
</dbReference>
<dbReference type="EMBL" id="JARXIC010000001">
    <property type="protein sequence ID" value="MDQ8192911.1"/>
    <property type="molecule type" value="Genomic_DNA"/>
</dbReference>
<reference evidence="1 2" key="1">
    <citation type="submission" date="2023-04" db="EMBL/GenBank/DDBJ databases">
        <title>A novel bacteria isolated from coastal sediment.</title>
        <authorList>
            <person name="Liu X.-J."/>
            <person name="Du Z.-J."/>
        </authorList>
    </citation>
    <scope>NUCLEOTIDE SEQUENCE [LARGE SCALE GENOMIC DNA]</scope>
    <source>
        <strain evidence="1 2">SDUM461004</strain>
    </source>
</reference>
<dbReference type="RefSeq" id="WP_308983420.1">
    <property type="nucleotide sequence ID" value="NZ_JARXIC010000001.1"/>
</dbReference>
<protein>
    <submittedName>
        <fullName evidence="1">VCBS repeat-containing protein</fullName>
    </submittedName>
</protein>
<dbReference type="InterPro" id="IPR028994">
    <property type="entry name" value="Integrin_alpha_N"/>
</dbReference>